<dbReference type="InterPro" id="IPR001242">
    <property type="entry name" value="Condensation_dom"/>
</dbReference>
<dbReference type="GO" id="GO:0005737">
    <property type="term" value="C:cytoplasm"/>
    <property type="evidence" value="ECO:0007669"/>
    <property type="project" value="TreeGrafter"/>
</dbReference>
<dbReference type="Gene3D" id="3.30.300.30">
    <property type="match status" value="5"/>
</dbReference>
<dbReference type="InterPro" id="IPR000873">
    <property type="entry name" value="AMP-dep_synth/lig_dom"/>
</dbReference>
<keyword evidence="3" id="KW-0436">Ligase</keyword>
<dbReference type="Gene3D" id="1.10.1200.10">
    <property type="entry name" value="ACP-like"/>
    <property type="match status" value="4"/>
</dbReference>
<dbReference type="InterPro" id="IPR025110">
    <property type="entry name" value="AMP-bd_C"/>
</dbReference>
<feature type="domain" description="Carrier" evidence="4">
    <location>
        <begin position="6801"/>
        <end position="6874"/>
    </location>
</feature>
<dbReference type="GO" id="GO:0031177">
    <property type="term" value="F:phosphopantetheine binding"/>
    <property type="evidence" value="ECO:0007669"/>
    <property type="project" value="InterPro"/>
</dbReference>
<dbReference type="PANTHER" id="PTHR45527:SF1">
    <property type="entry name" value="FATTY ACID SYNTHASE"/>
    <property type="match status" value="1"/>
</dbReference>
<dbReference type="InterPro" id="IPR020845">
    <property type="entry name" value="AMP-binding_CS"/>
</dbReference>
<dbReference type="CDD" id="cd05930">
    <property type="entry name" value="A_NRPS"/>
    <property type="match status" value="4"/>
</dbReference>
<keyword evidence="1" id="KW-0596">Phosphopantetheine</keyword>
<dbReference type="Proteomes" id="UP000268162">
    <property type="component" value="Unassembled WGS sequence"/>
</dbReference>
<dbReference type="EMBL" id="ML002248">
    <property type="protein sequence ID" value="RKP39725.1"/>
    <property type="molecule type" value="Genomic_DNA"/>
</dbReference>
<dbReference type="SMART" id="SM00823">
    <property type="entry name" value="PKS_PP"/>
    <property type="match status" value="4"/>
</dbReference>
<feature type="domain" description="Carrier" evidence="4">
    <location>
        <begin position="4275"/>
        <end position="4351"/>
    </location>
</feature>
<keyword evidence="2" id="KW-0597">Phosphoprotein</keyword>
<dbReference type="CDD" id="cd19542">
    <property type="entry name" value="CT_NRPS-like"/>
    <property type="match status" value="1"/>
</dbReference>
<dbReference type="Gene3D" id="3.30.559.10">
    <property type="entry name" value="Chloramphenicol acetyltransferase-like domain"/>
    <property type="match status" value="8"/>
</dbReference>
<dbReference type="Pfam" id="PF00668">
    <property type="entry name" value="Condensation"/>
    <property type="match status" value="8"/>
</dbReference>
<dbReference type="InterPro" id="IPR023213">
    <property type="entry name" value="CAT-like_dom_sf"/>
</dbReference>
<dbReference type="Gene3D" id="3.30.559.30">
    <property type="entry name" value="Nonribosomal peptide synthetase, condensation domain"/>
    <property type="match status" value="8"/>
</dbReference>
<organism evidence="5 6">
    <name type="scientific">Dimargaris cristalligena</name>
    <dbReference type="NCBI Taxonomy" id="215637"/>
    <lineage>
        <taxon>Eukaryota</taxon>
        <taxon>Fungi</taxon>
        <taxon>Fungi incertae sedis</taxon>
        <taxon>Zoopagomycota</taxon>
        <taxon>Kickxellomycotina</taxon>
        <taxon>Dimargaritomycetes</taxon>
        <taxon>Dimargaritales</taxon>
        <taxon>Dimargaritaceae</taxon>
        <taxon>Dimargaris</taxon>
    </lineage>
</organism>
<feature type="domain" description="Carrier" evidence="4">
    <location>
        <begin position="758"/>
        <end position="834"/>
    </location>
</feature>
<dbReference type="FunFam" id="3.40.50.980:FF:000001">
    <property type="entry name" value="Non-ribosomal peptide synthetase"/>
    <property type="match status" value="1"/>
</dbReference>
<dbReference type="InterPro" id="IPR036736">
    <property type="entry name" value="ACP-like_sf"/>
</dbReference>
<dbReference type="PANTHER" id="PTHR45527">
    <property type="entry name" value="NONRIBOSOMAL PEPTIDE SYNTHETASE"/>
    <property type="match status" value="1"/>
</dbReference>
<dbReference type="InterPro" id="IPR020806">
    <property type="entry name" value="PKS_PP-bd"/>
</dbReference>
<dbReference type="InterPro" id="IPR045851">
    <property type="entry name" value="AMP-bd_C_sf"/>
</dbReference>
<dbReference type="Gene3D" id="3.40.50.12780">
    <property type="entry name" value="N-terminal domain of ligase-like"/>
    <property type="match status" value="4"/>
</dbReference>
<feature type="domain" description="Carrier" evidence="4">
    <location>
        <begin position="5279"/>
        <end position="5352"/>
    </location>
</feature>
<evidence type="ECO:0000256" key="1">
    <source>
        <dbReference type="ARBA" id="ARBA00022450"/>
    </source>
</evidence>
<evidence type="ECO:0000256" key="2">
    <source>
        <dbReference type="ARBA" id="ARBA00022553"/>
    </source>
</evidence>
<dbReference type="SUPFAM" id="SSF52777">
    <property type="entry name" value="CoA-dependent acyltransferases"/>
    <property type="match status" value="16"/>
</dbReference>
<dbReference type="SUPFAM" id="SSF47336">
    <property type="entry name" value="ACP-like"/>
    <property type="match status" value="4"/>
</dbReference>
<sequence>MVAFASAPISHSMGFLLPVVPMEYQPDIDLPLGKPRTNPPGYAAWCYGVSFPDLDLLHHDQFKQGCQLAMATLLSRYYRQPAVAFAHWQGPVGPNIFVDQFNGELDLVLARMNPDTPVSAISLQHLAPDYLPTLSGPVVEVVLHSDADGSSTLTPMSETNIGYNQPKEVEANSHITELLAQSTAHLVVSCALGQGHFQITVTYARALYRDSAVAEFTSQFGTVLQAVAQALLDDQPTLVREIPWVSDRELARLSDFSHSGQPTRAIGRPVHHLFGDCAQLYPDHLALVDGSNEWTYAQLDYASSELARVLVAQYSACPEVRFALLIPKSIAYMVTILAVLKSGAAYVPLDPDYPTDRIQFVLEDSDASLLLVDESSFGRVASQFNVPTMTVNPFVQQPISGVLSDFQPFLSAPSDLAYVIYTSGTTGRPKGVLIEHRGVANFATDPYLRREYGPGRRVYQAGSVAFDGILVNTFRALCAGGTLVIPTDNILEDLQNIHVGTLTTTFLSRLDPKGFTNLETLAIGGESLLPDQQARWTPHCILANHYGPTETTVYSNLAAIGRDDDITIGRPIGNVINLVVDDELQLVPVGVPGELLIGGIGVARGYQNLPELTAQKFIPNPYGEGRVYRTGDYVRWLSNGTVEFLGRIDNQIKLRGYRIEIEEIENVASQFPGLKQCVAAVVEDTLVLYASPEDLEPTSLLDYLKDRLSKQMVPELVVPVPNFKTTILGKLDRRSLPSIGHLLSKNSFLSPTGSDTNGPQSEAEEDLRRVWGKVLQRDPGRIGTTDHFFKVGGDSISAILLVSECRQLGYQLTVSLIYQYPELFQMAAQVQHLSSIDNINGVQFSLSEIEFQQVTEELGHRGISSSEVEVLLPCIGVQGGLLVGLGVDPSAYTVQISLKLNGSLDYHRLTQAWNAVASQHPPLRTVFVESSAKRSQGFVQAVIRSPSDVWTLGNKPLACLDSFFTNNLRRGFVLQELMIRNFVFPTADSQVHDVVISAHHSHLDGWSMSLLLQAWMAAYHHPEILAPSPLISFPTVVEYLSQMDNTQAGEFWSTYLRNAHSTPAPMLFPGSSGASGSATYYTVIDIPKTQMQQFTQSVGITLATLFRAAYALVLSRLLDQDDVIFGVILSGRNLDLLGMDQVIGLCINTLPFRACLGQSPLYSWLQSLHQAQSNMIQFEHSTLPDVTRWASTGQSGPLFHTLLGFENYNGYAAEPSHHITLSDLRVHEATEYPLTVDFLVQSTDIQAKALYSTSTYSEEAIRHLVGMIQTAVEQIILAQPGTTVDQLTLMTSPSSHSIVYDQEEFSAASALPAQSLAKTWDTIILEYSEHPVYISKGHVLLYGQLDHLADGLALQSGQILKVPRPSIMALVESVEQYMVCLVSAVKMGARLTLLAPPCTIDQLVVCVNLTASQIAWLPSAKAEEIRPFLKGVVPLITVPSAIDESISRTLAPRGFKPLIDRQDPSLTFTSKKNSDDLVLSTINGSCIRCTLASTHHYTSDKAGIIIDHSLSLDTPQAAWLILSSLTSHATVLSHTSPLDEHTKSSSCHVMTADALHSDLGESNRLVLCDLAQAHQSDCISLVKSTDICISFIESIFHGYQQVTKEQLTSQSFPTADKPSNNYCLDVLDGHGHPCPPGAVGRLTFTSPVPLDHSAPQKYLILGYRADDNRIHMLGPDSQRVVVKGQHIHLGILTRALTEAGALSPQCIVLPDGRPVALIANTAEVDLTRLKEFATPPAIPLALVPHAIISIYAFPHVAGLSDHHLAFFVQAYLTTLTLRHSESLLETEWWLTVVVNELCASPSHSNDYTTTSLLRTSSEATLVQLEMFQYRIRIKFGINMPLGDLVKHAELRTLASTLLDRINRLPSAYSGDSGVEEVSISVPVSSQLNLRSQAVTDRQHQIWSLSRLGHTPSDFYHQCVITSEVPLQLEVVQRAVNNLSATFESLRCQFISVRGALTCTVLPQVRTGISETQLSTSQSLSMDKLFSDEVKFNLDRGVLSQVNLYHFPTTTEGGAASAICLRIHDIAADWQMFSKMVNHLTMGLYGISPNNSEPLVTKLNPGYHAVKGTDTSYWTTLLSDPPTELTLPLDHARPLLPSFRSATVHLTIEPKLVSSLASLKSAGPFAQGDIWLALFAVFLRRLTGQDDIVIDYCGLEDPPNGQVGGSTEQPATNLPVRCSGNWPAHIPQLAENINLQRHQSMSHPIPSIDFYSSFVDHLGLNRLSSSLARVRISLHQGSHEKSGTNGSQITYPDNSQSLFPYDLELVIRESTLGHSCHLLFNPDILESSTAKRLLSNFLHYAQECLCSEMSWSDASTVSTKESRVLLQEFALGGLHPDQMAVESPAGVLCQFNRMAALYPNCSATEISGQVWTYLDLVDRIHLVAAGLRDAQIQPGDKIGVIVTNHPNTVAGMLAAWVVGAVYVPVDHKLPVKRQKYVIEAACCKVVLNATDSPSQLPNTLVLSELLEGNGDFGNRSNIYNSRPDDLAYVIFTSGSTGLPKGVMVTHSNLDHQVGNPVFQDFQVAGQRVMAGTAPGFDVFILNSLLPLCNGSTLVFYGDNLAETLRQVDQTWLVPSVINRLNPSDYPNLKKLCLAGEPLSRELVDKWSIIPDIYNGYGPTETTIISHFTRVPPTGTIPIGPPIFNYECYILDSQLQLVPIGAIGEILIGGVGVSCGYINRSDLNPTAFIENTFTGRGKLYRTGDLGRWLTNGQVECLGRMDSQIKLRGFRIELDEIRSVLMRQLGVQNCVVFVHGQFLVGYVFPESAANSNGLHIALADSLPSYMVPSYFMGLPTVPLTANGKCDTKFLQSHFTEYLASQRKQAPSSNLALDLSSRPLGALTEALADQWFFDHPWRNPHHFNQSFALELTQTLSAPQIESALLRLINHHDILRCQFTQDVSHSPNRWSQCILPPFASLPIPVVEVTAPLSDCPGHFLSIQSSLDISQGHHMAAGLITLSEHNIDSSSDTVSHFAVSSQASPRQLLYLTIHHLVVDLVSWSILLEDLARLLDGQLPVPQHLSFVTWATELVDWAKETAHVADLSLAPMILASFLPLSSPDALAFNTQRNSQYLSITLDKINSDALLGAYDLPIQPLELMFAGIFQALYSLTQASALCVFNESHGRHSWESSLDPSHTVGWFTALVPCQVQADAGTSTSDFLKLAKQALRSSNGTNGLQYGLQRIVNCSKVEASNDRPYLPIEVVFNYLGHTMDYGTLTQQGRAPWAPRPELTAGLAVCDADELRTQILEIIGYPTSEGLVFMVRYCPQVIATGIIESLLGCFRDSLVGMVQAIQQSPSPPLWTPTDFPDLQATLPELTKLESELATIGLTPHDVEDLYPMLPMQQGMWTATAKDPSEYLVQLAFTVTGVSNVDRLEAATQAVVSDYTVLRTMFVTTWSNFHCQGVQVVTREPRFGWQIINEWSDVDSICEADFMQSNKRRGFGPNEPLLRVLVNQLSANVIRYLLSIHHALIDGWSIGILISRLRAHLQNNAGIQLVRPPVFRDYVAHLQKSSKEDAKLFWSEYLRGIEQPTDLELPKPARKCNSPIAELKMTLFQNVSPITQLAHRMGITPYVLVKSAWALLLSRYTGQPDVIFGNTVSGRALPLADIESHLGCLINTVPFRVHADESMSVAQWVTAIHDNSQQVISFEHHHISEINTWVEGEIRPSDLFNTLVVYESYPETEINDRDHSVIFTDTEFLESSDYPLTLVVLMEKGQLNACLKWNSQQFGSTYIDVMARHLFTLFNGLVSALSDTDGQVRVQDLPMLSPNERAVVIEKFASRHLTIDPGACVPDLFTRSAQIRPNVIAVEYEDTKWTYAYLHSQALNLAQRLLVRGVPRETPIGLLIDRIPSTIAAFMGLQLSGAVLVPLDPTFPIERIRYIVEDCNIGLVLTNMADQSKLDTIHLALTQVEIQPIDPLLLPLQLAQDQLPILPHIHSSDLSYIVYTSGTTGRPKGVQIEHCLMGNFVQQLESTVGISAGLRLMQNMAMTFDGALLEIFTSLCKGATLVLRTDLLDTLPKVNGLFATPTVLASLDPTKYPNLQMVISGGEALPQEVAKRWAHHCRVFNMYGPTEVLASHTVEYRLGDVMTIGYPVPNTQGYILDRFLHPVPIGVRGEIYVGGAQVTRGYVNLPGLNAARLIPNPFSGSGNMYRTGDSARWLPNGTVEYFSRHDDQVKIRGHRIEPREIEAVLLSHPDVQSAAVVIISQSIYGFVCPASVSIGSIKLHIGRILPAYMNPKTIFIIEMLPCNTNGKTDKHALATRIAELTVMTTGRAITAPLNSVQALVVEALSQTLDIPSVEIDIYDSFFQHGGDSISAIRLSSLCRDRGLYLSIAQVFKCSNIIELAECASDHAMSDNLPEAHNFAHYEPYSLLGEVGDPSSVVKYLLHEASSQLKMDLDNITDILPASGLQLGFLISTLKDPSAYMVQESFTISGDLDLDRLQQAWYLLAEHHDILRTKFFRPESLSSHSFLQVITKRCDIEWSVHTDIVDDWSTLEKTYFEIDRRRGFTFDGPLLRMGFFTSPATGDLRHLCFLTFHHALLDAWSQNIVLTQLVDLYHGTKPTPSTQFSSYISHLQSTNPSQLQKFWQTTLENAQSTPPIHFPVHLPEPLDCNYGIYRTTLSLNLSSLHAFCRQQSITLNSLLRSVWALTLSRYLGLSSEVSFGVLTSGRNVPVPGVQEMVGMCINTIPFRASLDQSTSVTNFVQRLHRQSGELTASEQCGLVDIYKWGQINSETKLFNSLMIYDNFPPSAPSTSNPDITLELSDVQNFTEYAYTVSFFDNSDNLDCHLVYDMTHCDDTYACHLIRFIDHCLSMMVHAPCLSLGELMILPIDEAQLVHGWAQGPVREFPQKQWLAYRLFSQHVSSRSEAVALETSNHRFTYAEVYHRSCCIALTLQQRGFSPGNLAALIFTKSADFIFSYLGVLLAGGVCIPMDAGNALDRLQYMFGLLDSPWLMTTVSHYKNCSDHISVMDSQCCFVDTMDYSKIVVDLFRPDTSRTSSDLAYIVFTSGTTGRPKGIPVRHESLVNFTVSNCETIQLDTECRFLQLLNISFDGCLLEIFGAFHCGGTLVLQDGNLLDTLTRVDTCFLIPSMLSAIDIETYPNLKTVFIGGEPVPLNIAYQWCERVRLFNIYGPTEITIVCHTDQVYSSEPLSIGRSLANTQGGKIQFISRKDFQVKLRGYRIELGEIENVASSVDGVTNAIACVSQQQLILYIAPGSVDTGALRTQLTVKLPQYMVPNFIIPLDSIPMTTVGKADRKTLQARALPEDTTDEAIDIDSLSSIFQLMRAALVDTLKIDPQRATPSASFLRLGGDSISAIQFSNRCKRLGLRLSVADILKYPQLSVMEQRAHMVDTNNLPSAQFIDPAGPIPFTAVQRYALKQYRFINQFNQSMLLKCRQTLTRTTLAQTLTTLMAHHDILRVQLEHSNGQWQQRVISIPAGSSTWSNRFLSIEEATLTLDEYPAWVSQIQRNISIEHGPIMACGLLMLDGEQHIYLTIHHFAVDFVSWRIILEDLEALLTNQDLPAKTMPFRDWATQVHTFAQTLSESIWPVEFTPADSIPLDYPFSSASDLGTPLAITYHSFEVQQASLGLDLSDTLYTEVSPTVGASPQEFLIASLLLSLQKTFGLSVIELELEGHGRRTWDSAIDISRTVGWFTSIYPALFHLNQAETHHAFGHTLGSLALVKQRMRSIPDHGFPYSLQRYLKGTSPLSAPAINRAAPEAGMVPSDDWNRITFNYSGRFEQLEAQNAFWRPHHIEMGWTDDWSKDEVFSRALSVACDYTVGEGLVLSVMYSNKLHHNITIQRLVDQWRTSLEELILECKVVPAPSIVTASDFSSAQLTESDFAKMVQDDLPLLDLILADIEDIYPCLPVQEGLLFATLQDPAAYMVQLGFNISGQLNVGRFYQAWNQTARDHPILRTRFLTASGCDASKNLQVVARDFNAHWLIRSWEKDCADTMRDQFFLQERTTGFNPDQPWIRFGLFRTAPNSFKLLVSVHHALIDGWSVGLLLHSVCCNYFEDPLPKAVHYRDFVDYIGNQDNAVAKRFWSDKFSGVGEPSLLVQANHHPAFPALRPSDTAFYGTVERSVPILEKINKLISTNGVTLSTLLRVAMAATLHRHTGSTDPVFGVVVSGRNVPVEGVENIIGACINTIPCRVALGNNPSVRDILQAVYATSTQTHGFEHCRLTDIHRWSGLSQDRPLFNTLLVLENYPETSANPNLPFQLELDSYWDPTDFPLAVIVHTQGDQLQFRVTYRTLDFSPEFIHLFADHFITTLSCLLSADASSPLSDIQILSPLEREQLLVSWATNPQDFPPVLAHDLFSQQCQSEPHAVALIHNGQKYTYTQLDMAANRLAHSLVLLIPCGSDRIVALVADNCPELIIGQLAIWKTGCAFVILAPDYPLERHQLILKDTQAIAIMGKPSCLSAIDDLGLNVPMIPINSDSLFTDGTTNVYLSPAIDPSHLAAIIYTSGSTGIPKGVMHEHHALANHWQGMGSITNMTLGAITPTLVTPTFDVSLSEIWSTLSFGGTLLVSQGDYESALSQATRACCTPSLLSSFEPANFPNLRQVTITGEPANQGIVNRWADSVDLINWYGPTEVACGSHWFRLQANKKIIPIGAPLPNATGIILDTYLRPVPVGAVGQLYLGGRGVARGYLNRPELTQEKFILSPFTSERIYQSGDLARWLPNGQIECLGRIDNQVKLRGFRIELGEIESALEHHAAVAQACVVIQDDTHLVGYIVPPSGQSTAILDSLRSRLPYYMVPSVLVELAELPLTRVGKVDRRTLPKHDFAAISNSHKAAQVSPAEAQLIGLVAETLRIDPSVISPAATFFQVGGNSLSAIQLVSRCRRLNLQLALMDINRSNTITYLAELTSATSDSIEVFDRDAPVPADSESRAVRLTPPQVELFDLQLADPHFFPLATMFESSARFSPEQWQAAWTKVVQRHDMLRARFLSIDGKTVTKFADLDDLSSTCFKYHQMTDIRDALAQLNSINHLINFETGPISQIRVFDINGVQYVYIAVHHLVFDYLSVQIVREDLSAFVTDQTVEPLTHSYRAWADHLWSLAQSVDPMSIDLLPSVCILSSELSVDGTPMTNETRERVVVLIDQNATHRLMTTVAQQLGATPIELILTTLVCAYYRQFGLSQMDMAYVGHGRRDPRGQCDVSRTVGFFACQLPLVFQGATNGNLMDTLRAVQSTLSTGVDNGFLYTVVKNLHCFTKDQVELQQQFDVQPQFGFTYLDDMAVRDSSDADIILVERSAMLNDLRTAKSQNKYPYLLDFGVWNTTEGLEIITNFNSRQFRMDTMRAFNSHWKECLLEVSQL</sequence>
<dbReference type="NCBIfam" id="NF003417">
    <property type="entry name" value="PRK04813.1"/>
    <property type="match status" value="7"/>
</dbReference>
<keyword evidence="6" id="KW-1185">Reference proteome</keyword>
<dbReference type="STRING" id="215637.A0A4Q0A0Z3"/>
<dbReference type="PROSITE" id="PS50075">
    <property type="entry name" value="CARRIER"/>
    <property type="match status" value="4"/>
</dbReference>
<name>A0A4Q0A0Z3_9FUNG</name>
<reference evidence="6" key="1">
    <citation type="journal article" date="2018" name="Nat. Microbiol.">
        <title>Leveraging single-cell genomics to expand the fungal tree of life.</title>
        <authorList>
            <person name="Ahrendt S.R."/>
            <person name="Quandt C.A."/>
            <person name="Ciobanu D."/>
            <person name="Clum A."/>
            <person name="Salamov A."/>
            <person name="Andreopoulos B."/>
            <person name="Cheng J.F."/>
            <person name="Woyke T."/>
            <person name="Pelin A."/>
            <person name="Henrissat B."/>
            <person name="Reynolds N.K."/>
            <person name="Benny G.L."/>
            <person name="Smith M.E."/>
            <person name="James T.Y."/>
            <person name="Grigoriev I.V."/>
        </authorList>
    </citation>
    <scope>NUCLEOTIDE SEQUENCE [LARGE SCALE GENOMIC DNA]</scope>
    <source>
        <strain evidence="6">RSA 468</strain>
    </source>
</reference>
<dbReference type="Gene3D" id="2.30.38.10">
    <property type="entry name" value="Luciferase, Domain 3"/>
    <property type="match status" value="1"/>
</dbReference>
<proteinExistence type="predicted"/>
<dbReference type="InterPro" id="IPR042099">
    <property type="entry name" value="ANL_N_sf"/>
</dbReference>
<accession>A0A4Q0A0Z3</accession>
<dbReference type="NCBIfam" id="TIGR01733">
    <property type="entry name" value="AA-adenyl-dom"/>
    <property type="match status" value="4"/>
</dbReference>
<dbReference type="InterPro" id="IPR009081">
    <property type="entry name" value="PP-bd_ACP"/>
</dbReference>
<protein>
    <recommendedName>
        <fullName evidence="4">Carrier domain-containing protein</fullName>
    </recommendedName>
</protein>
<dbReference type="InterPro" id="IPR010071">
    <property type="entry name" value="AA_adenyl_dom"/>
</dbReference>
<evidence type="ECO:0000256" key="3">
    <source>
        <dbReference type="ARBA" id="ARBA00022598"/>
    </source>
</evidence>
<dbReference type="GO" id="GO:0016874">
    <property type="term" value="F:ligase activity"/>
    <property type="evidence" value="ECO:0007669"/>
    <property type="project" value="UniProtKB-KW"/>
</dbReference>
<dbReference type="SUPFAM" id="SSF56801">
    <property type="entry name" value="Acetyl-CoA synthetase-like"/>
    <property type="match status" value="6"/>
</dbReference>
<dbReference type="Pfam" id="PF00550">
    <property type="entry name" value="PP-binding"/>
    <property type="match status" value="4"/>
</dbReference>
<dbReference type="Pfam" id="PF13193">
    <property type="entry name" value="AMP-binding_C"/>
    <property type="match status" value="2"/>
</dbReference>
<dbReference type="Gene3D" id="3.40.50.980">
    <property type="match status" value="2"/>
</dbReference>
<evidence type="ECO:0000259" key="4">
    <source>
        <dbReference type="PROSITE" id="PS50075"/>
    </source>
</evidence>
<dbReference type="Pfam" id="PF00501">
    <property type="entry name" value="AMP-binding"/>
    <property type="match status" value="5"/>
</dbReference>
<dbReference type="GO" id="GO:0043041">
    <property type="term" value="P:amino acid activation for nonribosomal peptide biosynthetic process"/>
    <property type="evidence" value="ECO:0007669"/>
    <property type="project" value="TreeGrafter"/>
</dbReference>
<evidence type="ECO:0000313" key="5">
    <source>
        <dbReference type="EMBL" id="RKP39725.1"/>
    </source>
</evidence>
<gene>
    <name evidence="5" type="ORF">BJ085DRAFT_36903</name>
</gene>
<dbReference type="PROSITE" id="PS00455">
    <property type="entry name" value="AMP_BINDING"/>
    <property type="match status" value="5"/>
</dbReference>
<evidence type="ECO:0000313" key="6">
    <source>
        <dbReference type="Proteomes" id="UP000268162"/>
    </source>
</evidence>
<dbReference type="GO" id="GO:0044550">
    <property type="term" value="P:secondary metabolite biosynthetic process"/>
    <property type="evidence" value="ECO:0007669"/>
    <property type="project" value="TreeGrafter"/>
</dbReference>